<accession>A0A2S0PEX3</accession>
<dbReference type="OrthoDB" id="194658at2"/>
<feature type="transmembrane region" description="Helical" evidence="7">
    <location>
        <begin position="62"/>
        <end position="80"/>
    </location>
</feature>
<dbReference type="STRING" id="1122240.GCA_000620105_01054"/>
<dbReference type="KEGG" id="maer:DAI18_01955"/>
<protein>
    <submittedName>
        <fullName evidence="8">CidA/LrgA family protein</fullName>
    </submittedName>
</protein>
<feature type="transmembrane region" description="Helical" evidence="7">
    <location>
        <begin position="92"/>
        <end position="114"/>
    </location>
</feature>
<keyword evidence="3 7" id="KW-0812">Transmembrane</keyword>
<evidence type="ECO:0000256" key="4">
    <source>
        <dbReference type="ARBA" id="ARBA00022989"/>
    </source>
</evidence>
<name>A0A2S0PEX3_9NEIS</name>
<organism evidence="8 9">
    <name type="scientific">Microvirgula aerodenitrificans</name>
    <dbReference type="NCBI Taxonomy" id="57480"/>
    <lineage>
        <taxon>Bacteria</taxon>
        <taxon>Pseudomonadati</taxon>
        <taxon>Pseudomonadota</taxon>
        <taxon>Betaproteobacteria</taxon>
        <taxon>Neisseriales</taxon>
        <taxon>Aquaspirillaceae</taxon>
        <taxon>Microvirgula</taxon>
    </lineage>
</organism>
<keyword evidence="9" id="KW-1185">Reference proteome</keyword>
<feature type="region of interest" description="Disordered" evidence="6">
    <location>
        <begin position="127"/>
        <end position="148"/>
    </location>
</feature>
<reference evidence="8 9" key="1">
    <citation type="submission" date="2018-04" db="EMBL/GenBank/DDBJ databases">
        <title>Denitrifier Microvirgula.</title>
        <authorList>
            <person name="Anderson E."/>
            <person name="Jang J."/>
            <person name="Ishii S."/>
        </authorList>
    </citation>
    <scope>NUCLEOTIDE SEQUENCE [LARGE SCALE GENOMIC DNA]</scope>
    <source>
        <strain evidence="8 9">BE2.4</strain>
    </source>
</reference>
<dbReference type="AlphaFoldDB" id="A0A2S0PEX3"/>
<feature type="transmembrane region" description="Helical" evidence="7">
    <location>
        <begin position="32"/>
        <end position="50"/>
    </location>
</feature>
<keyword evidence="5 7" id="KW-0472">Membrane</keyword>
<proteinExistence type="predicted"/>
<keyword evidence="2" id="KW-1003">Cell membrane</keyword>
<dbReference type="InterPro" id="IPR005538">
    <property type="entry name" value="LrgA/CidA"/>
</dbReference>
<evidence type="ECO:0000256" key="2">
    <source>
        <dbReference type="ARBA" id="ARBA00022475"/>
    </source>
</evidence>
<dbReference type="Pfam" id="PF03788">
    <property type="entry name" value="LrgA"/>
    <property type="match status" value="1"/>
</dbReference>
<evidence type="ECO:0000256" key="5">
    <source>
        <dbReference type="ARBA" id="ARBA00023136"/>
    </source>
</evidence>
<evidence type="ECO:0000256" key="1">
    <source>
        <dbReference type="ARBA" id="ARBA00004651"/>
    </source>
</evidence>
<dbReference type="EMBL" id="CP028519">
    <property type="protein sequence ID" value="AVY95930.1"/>
    <property type="molecule type" value="Genomic_DNA"/>
</dbReference>
<evidence type="ECO:0000256" key="6">
    <source>
        <dbReference type="SAM" id="MobiDB-lite"/>
    </source>
</evidence>
<evidence type="ECO:0000256" key="3">
    <source>
        <dbReference type="ARBA" id="ARBA00022692"/>
    </source>
</evidence>
<gene>
    <name evidence="8" type="ORF">DAI18_01955</name>
</gene>
<dbReference type="PANTHER" id="PTHR33931">
    <property type="entry name" value="HOLIN-LIKE PROTEIN CIDA-RELATED"/>
    <property type="match status" value="1"/>
</dbReference>
<evidence type="ECO:0000313" key="9">
    <source>
        <dbReference type="Proteomes" id="UP000244173"/>
    </source>
</evidence>
<evidence type="ECO:0000256" key="7">
    <source>
        <dbReference type="SAM" id="Phobius"/>
    </source>
</evidence>
<dbReference type="GO" id="GO:0005886">
    <property type="term" value="C:plasma membrane"/>
    <property type="evidence" value="ECO:0007669"/>
    <property type="project" value="UniProtKB-SubCell"/>
</dbReference>
<sequence>MRALITILQVVGISVLWLLADLARHRFDLGLPSNMIGMMVMVGLLFTGIVRADWIRRGANWLLAEMLLFFIPAVLAVIKYPDVVVVDGWRVLVVIVVSTLMVMVTTAFVVDRLYRFELKLSRRRSNRHVAAGPAPAGALQMPRGRRHD</sequence>
<dbReference type="Proteomes" id="UP000244173">
    <property type="component" value="Chromosome"/>
</dbReference>
<comment type="subcellular location">
    <subcellularLocation>
        <location evidence="1">Cell membrane</location>
        <topology evidence="1">Multi-pass membrane protein</topology>
    </subcellularLocation>
</comment>
<evidence type="ECO:0000313" key="8">
    <source>
        <dbReference type="EMBL" id="AVY95930.1"/>
    </source>
</evidence>
<keyword evidence="4 7" id="KW-1133">Transmembrane helix</keyword>
<dbReference type="PANTHER" id="PTHR33931:SF2">
    <property type="entry name" value="HOLIN-LIKE PROTEIN CIDA"/>
    <property type="match status" value="1"/>
</dbReference>